<proteinExistence type="predicted"/>
<evidence type="ECO:0000256" key="1">
    <source>
        <dbReference type="SAM" id="MobiDB-lite"/>
    </source>
</evidence>
<dbReference type="EMBL" id="AP012292">
    <property type="protein sequence ID" value="BAL83096.1"/>
    <property type="molecule type" value="Genomic_DNA"/>
</dbReference>
<dbReference type="RefSeq" id="WP_014424533.1">
    <property type="nucleotide sequence ID" value="NC_017068.1"/>
</dbReference>
<organism evidence="2 3">
    <name type="scientific">Selenomonas ruminantium subsp. lactilytica (strain NBRC 103574 / TAM6421)</name>
    <dbReference type="NCBI Taxonomy" id="927704"/>
    <lineage>
        <taxon>Bacteria</taxon>
        <taxon>Bacillati</taxon>
        <taxon>Bacillota</taxon>
        <taxon>Negativicutes</taxon>
        <taxon>Selenomonadales</taxon>
        <taxon>Selenomonadaceae</taxon>
        <taxon>Selenomonas</taxon>
    </lineage>
</organism>
<feature type="region of interest" description="Disordered" evidence="1">
    <location>
        <begin position="281"/>
        <end position="302"/>
    </location>
</feature>
<gene>
    <name evidence="2" type="ordered locus">SELR_13880</name>
</gene>
<dbReference type="AlphaFoldDB" id="I0GQQ9"/>
<protein>
    <submittedName>
        <fullName evidence="2">Uncharacterized protein</fullName>
    </submittedName>
</protein>
<dbReference type="KEGG" id="sri:SELR_13880"/>
<dbReference type="HOGENOM" id="CLU_946265_0_0_9"/>
<reference evidence="2 3" key="1">
    <citation type="submission" date="2011-10" db="EMBL/GenBank/DDBJ databases">
        <title>Whole genome sequence of Selenomonas ruminantium subsp. lactilytica TAM6421.</title>
        <authorList>
            <person name="Oguchi A."/>
            <person name="Ankai A."/>
            <person name="Kaneko J."/>
            <person name="Yamada-Narita S."/>
            <person name="Fukui S."/>
            <person name="Takahashi M."/>
            <person name="Onodera T."/>
            <person name="Kojima S."/>
            <person name="Fushimi T."/>
            <person name="Abe N."/>
            <person name="Kamio Y."/>
            <person name="Yamazaki S."/>
            <person name="Fujita N."/>
        </authorList>
    </citation>
    <scope>NUCLEOTIDE SEQUENCE [LARGE SCALE GENOMIC DNA]</scope>
    <source>
        <strain evidence="3">NBRC 103574 / TAM6421</strain>
    </source>
</reference>
<evidence type="ECO:0000313" key="2">
    <source>
        <dbReference type="EMBL" id="BAL83096.1"/>
    </source>
</evidence>
<dbReference type="PATRIC" id="fig|927704.6.peg.1432"/>
<sequence>MGWLSSFVGGIASGIGKIVSCVSSAVSVAANGVFKVASAAVSSLASVGGFIGNVAAGAGKILSMASSFLAGPLGPILGPIIGQLVIQAIGKAMAWVAKKIGLIKENDEVEEVGYRIEEAAKHEDWETREAFGSFAEYHDYLREKIPSSAIDRHKLEQNRLGYISLGISALKDGVGAKFGLDMPIDFLLEIGKCRLEGNELNALLVEFSAKGYDLSMFRRFLQGELSGDMRRTVEDSILTALKTVYPEKNTEDLRLQISSMRNVSRDDASIVENYKPELEELLKKDKSQQTEQDLPRLIDTQK</sequence>
<dbReference type="Proteomes" id="UP000007887">
    <property type="component" value="Chromosome"/>
</dbReference>
<accession>I0GQQ9</accession>
<name>I0GQQ9_SELRL</name>
<dbReference type="OrthoDB" id="3075873at2"/>
<evidence type="ECO:0000313" key="3">
    <source>
        <dbReference type="Proteomes" id="UP000007887"/>
    </source>
</evidence>